<accession>A0A835ZCC6</accession>
<proteinExistence type="predicted"/>
<feature type="compositionally biased region" description="Polar residues" evidence="1">
    <location>
        <begin position="203"/>
        <end position="222"/>
    </location>
</feature>
<keyword evidence="3" id="KW-1185">Reference proteome</keyword>
<gene>
    <name evidence="2" type="ORF">JKP88DRAFT_252719</name>
</gene>
<name>A0A835ZCC6_9STRA</name>
<evidence type="ECO:0000256" key="1">
    <source>
        <dbReference type="SAM" id="MobiDB-lite"/>
    </source>
</evidence>
<feature type="region of interest" description="Disordered" evidence="1">
    <location>
        <begin position="1"/>
        <end position="41"/>
    </location>
</feature>
<reference evidence="2" key="1">
    <citation type="submission" date="2021-02" db="EMBL/GenBank/DDBJ databases">
        <title>First Annotated Genome of the Yellow-green Alga Tribonema minus.</title>
        <authorList>
            <person name="Mahan K.M."/>
        </authorList>
    </citation>
    <scope>NUCLEOTIDE SEQUENCE</scope>
    <source>
        <strain evidence="2">UTEX B ZZ1240</strain>
    </source>
</reference>
<protein>
    <submittedName>
        <fullName evidence="2">Uncharacterized protein</fullName>
    </submittedName>
</protein>
<evidence type="ECO:0000313" key="3">
    <source>
        <dbReference type="Proteomes" id="UP000664859"/>
    </source>
</evidence>
<sequence>MQYGDLPRSQSADMSKSKRRVTSSAHHQSDKPCGRAYPPSGQDRAADCRTCMLNVKDTHASGQQSLAGQAAAAAAFRAGAHMAALRIVRARCVGASLTARPDLRQSDSVNGHTDNGMRCTMRRQASAAATAALNSAHTRRQTLCAHVDVLRCGKNIAGHQFMESLRIPWHKHWVRGTGADDMRGCPAHWQCRRSASAAARSSGSNTEQCSPKQRSVTTSWQQRPVAAASCGSSAQHRLAVCAAHGLLQGQRRCHRQCLIAGARAAMGHGGAVLGGRARGGSDSPL</sequence>
<evidence type="ECO:0000313" key="2">
    <source>
        <dbReference type="EMBL" id="KAG5189809.1"/>
    </source>
</evidence>
<dbReference type="AlphaFoldDB" id="A0A835ZCC6"/>
<comment type="caution">
    <text evidence="2">The sequence shown here is derived from an EMBL/GenBank/DDBJ whole genome shotgun (WGS) entry which is preliminary data.</text>
</comment>
<dbReference type="Proteomes" id="UP000664859">
    <property type="component" value="Unassembled WGS sequence"/>
</dbReference>
<dbReference type="EMBL" id="JAFCMP010000045">
    <property type="protein sequence ID" value="KAG5189809.1"/>
    <property type="molecule type" value="Genomic_DNA"/>
</dbReference>
<feature type="region of interest" description="Disordered" evidence="1">
    <location>
        <begin position="196"/>
        <end position="222"/>
    </location>
</feature>
<organism evidence="2 3">
    <name type="scientific">Tribonema minus</name>
    <dbReference type="NCBI Taxonomy" id="303371"/>
    <lineage>
        <taxon>Eukaryota</taxon>
        <taxon>Sar</taxon>
        <taxon>Stramenopiles</taxon>
        <taxon>Ochrophyta</taxon>
        <taxon>PX clade</taxon>
        <taxon>Xanthophyceae</taxon>
        <taxon>Tribonematales</taxon>
        <taxon>Tribonemataceae</taxon>
        <taxon>Tribonema</taxon>
    </lineage>
</organism>